<dbReference type="GeneID" id="106152972"/>
<dbReference type="InParanoid" id="A0A1S3HAL4"/>
<feature type="domain" description="Ketoreductase" evidence="16">
    <location>
        <begin position="34"/>
        <end position="209"/>
    </location>
</feature>
<evidence type="ECO:0000256" key="3">
    <source>
        <dbReference type="ARBA" id="ARBA00004991"/>
    </source>
</evidence>
<dbReference type="InterPro" id="IPR057326">
    <property type="entry name" value="KR_dom"/>
</dbReference>
<dbReference type="GO" id="GO:0006666">
    <property type="term" value="P:3-keto-sphinganine metabolic process"/>
    <property type="evidence" value="ECO:0007669"/>
    <property type="project" value="InterPro"/>
</dbReference>
<dbReference type="FunCoup" id="A0A1S3HAL4">
    <property type="interactions" value="1246"/>
</dbReference>
<keyword evidence="15" id="KW-1133">Transmembrane helix</keyword>
<dbReference type="PROSITE" id="PS00061">
    <property type="entry name" value="ADH_SHORT"/>
    <property type="match status" value="1"/>
</dbReference>
<dbReference type="GO" id="GO:0005789">
    <property type="term" value="C:endoplasmic reticulum membrane"/>
    <property type="evidence" value="ECO:0007669"/>
    <property type="project" value="TreeGrafter"/>
</dbReference>
<dbReference type="AlphaFoldDB" id="A0A1S3HAL4"/>
<dbReference type="GO" id="GO:0030148">
    <property type="term" value="P:sphingolipid biosynthetic process"/>
    <property type="evidence" value="ECO:0007669"/>
    <property type="project" value="InterPro"/>
</dbReference>
<gene>
    <name evidence="18" type="primary">LOC106152972</name>
</gene>
<evidence type="ECO:0000256" key="4">
    <source>
        <dbReference type="ARBA" id="ARBA00006484"/>
    </source>
</evidence>
<comment type="subcellular location">
    <subcellularLocation>
        <location evidence="1">Endoplasmic reticulum</location>
    </subcellularLocation>
</comment>
<evidence type="ECO:0000256" key="15">
    <source>
        <dbReference type="SAM" id="Phobius"/>
    </source>
</evidence>
<keyword evidence="6" id="KW-0256">Endoplasmic reticulum</keyword>
<dbReference type="InterPro" id="IPR020904">
    <property type="entry name" value="Sc_DH/Rdtase_CS"/>
</dbReference>
<evidence type="ECO:0000259" key="16">
    <source>
        <dbReference type="SMART" id="SM00822"/>
    </source>
</evidence>
<proteinExistence type="inferred from homology"/>
<dbReference type="PANTHER" id="PTHR43550:SF3">
    <property type="entry name" value="3-KETODIHYDROSPHINGOSINE REDUCTASE"/>
    <property type="match status" value="1"/>
</dbReference>
<dbReference type="GO" id="GO:0000166">
    <property type="term" value="F:nucleotide binding"/>
    <property type="evidence" value="ECO:0007669"/>
    <property type="project" value="UniProtKB-KW"/>
</dbReference>
<dbReference type="FunFam" id="3.40.50.720:FF:000165">
    <property type="entry name" value="3-ketodihydrosphingosine reductase"/>
    <property type="match status" value="1"/>
</dbReference>
<evidence type="ECO:0000256" key="5">
    <source>
        <dbReference type="ARBA" id="ARBA00022741"/>
    </source>
</evidence>
<comment type="pathway">
    <text evidence="2">Lipid metabolism; sphingolipid metabolism.</text>
</comment>
<keyword evidence="17" id="KW-1185">Reference proteome</keyword>
<evidence type="ECO:0000256" key="14">
    <source>
        <dbReference type="RuleBase" id="RU000363"/>
    </source>
</evidence>
<organism evidence="17 18">
    <name type="scientific">Lingula anatina</name>
    <name type="common">Brachiopod</name>
    <name type="synonym">Lingula unguis</name>
    <dbReference type="NCBI Taxonomy" id="7574"/>
    <lineage>
        <taxon>Eukaryota</taxon>
        <taxon>Metazoa</taxon>
        <taxon>Spiralia</taxon>
        <taxon>Lophotrochozoa</taxon>
        <taxon>Brachiopoda</taxon>
        <taxon>Linguliformea</taxon>
        <taxon>Lingulata</taxon>
        <taxon>Lingulida</taxon>
        <taxon>Linguloidea</taxon>
        <taxon>Lingulidae</taxon>
        <taxon>Lingula</taxon>
    </lineage>
</organism>
<dbReference type="InterPro" id="IPR036291">
    <property type="entry name" value="NAD(P)-bd_dom_sf"/>
</dbReference>
<dbReference type="EC" id="1.1.1.102" evidence="11"/>
<comment type="similarity">
    <text evidence="4 14">Belongs to the short-chain dehydrogenases/reductases (SDR) family.</text>
</comment>
<evidence type="ECO:0000256" key="2">
    <source>
        <dbReference type="ARBA" id="ARBA00004760"/>
    </source>
</evidence>
<dbReference type="Proteomes" id="UP000085678">
    <property type="component" value="Unplaced"/>
</dbReference>
<dbReference type="CDD" id="cd08939">
    <property type="entry name" value="KDSR-like_SDR_c"/>
    <property type="match status" value="1"/>
</dbReference>
<keyword evidence="5" id="KW-0547">Nucleotide-binding</keyword>
<dbReference type="STRING" id="7574.A0A1S3HAL4"/>
<evidence type="ECO:0000256" key="10">
    <source>
        <dbReference type="ARBA" id="ARBA00023098"/>
    </source>
</evidence>
<evidence type="ECO:0000313" key="17">
    <source>
        <dbReference type="Proteomes" id="UP000085678"/>
    </source>
</evidence>
<evidence type="ECO:0000313" key="18">
    <source>
        <dbReference type="RefSeq" id="XP_013382179.1"/>
    </source>
</evidence>
<evidence type="ECO:0000256" key="9">
    <source>
        <dbReference type="ARBA" id="ARBA00023002"/>
    </source>
</evidence>
<comment type="function">
    <text evidence="12">Catalyzes the reduction of 3'-oxosphinganine (3-ketodihydrosphingosine/KDS) to sphinganine (dihydrosphingosine/DHS), the second step of de novo sphingolipid biosynthesis.</text>
</comment>
<dbReference type="Pfam" id="PF00106">
    <property type="entry name" value="adh_short"/>
    <property type="match status" value="1"/>
</dbReference>
<reference evidence="18" key="1">
    <citation type="submission" date="2025-08" db="UniProtKB">
        <authorList>
            <consortium name="RefSeq"/>
        </authorList>
    </citation>
    <scope>IDENTIFICATION</scope>
    <source>
        <tissue evidence="18">Gonads</tissue>
    </source>
</reference>
<evidence type="ECO:0000256" key="13">
    <source>
        <dbReference type="ARBA" id="ARBA00048930"/>
    </source>
</evidence>
<name>A0A1S3HAL4_LINAN</name>
<dbReference type="PRINTS" id="PR00080">
    <property type="entry name" value="SDRFAMILY"/>
</dbReference>
<dbReference type="PRINTS" id="PR00081">
    <property type="entry name" value="GDHRDH"/>
</dbReference>
<dbReference type="OrthoDB" id="37659at2759"/>
<keyword evidence="15" id="KW-0472">Membrane</keyword>
<dbReference type="GO" id="GO:0047560">
    <property type="term" value="F:3-dehydrosphinganine reductase activity"/>
    <property type="evidence" value="ECO:0007669"/>
    <property type="project" value="UniProtKB-EC"/>
</dbReference>
<dbReference type="SUPFAM" id="SSF51735">
    <property type="entry name" value="NAD(P)-binding Rossmann-fold domains"/>
    <property type="match status" value="1"/>
</dbReference>
<dbReference type="PANTHER" id="PTHR43550">
    <property type="entry name" value="3-KETODIHYDROSPHINGOSINE REDUCTASE"/>
    <property type="match status" value="1"/>
</dbReference>
<keyword evidence="15" id="KW-0812">Transmembrane</keyword>
<dbReference type="Gene3D" id="3.40.50.720">
    <property type="entry name" value="NAD(P)-binding Rossmann-like Domain"/>
    <property type="match status" value="1"/>
</dbReference>
<dbReference type="InterPro" id="IPR045022">
    <property type="entry name" value="KDSR-like"/>
</dbReference>
<keyword evidence="7" id="KW-0521">NADP</keyword>
<evidence type="ECO:0000256" key="7">
    <source>
        <dbReference type="ARBA" id="ARBA00022857"/>
    </source>
</evidence>
<accession>A0A1S3HAL4</accession>
<keyword evidence="10" id="KW-0443">Lipid metabolism</keyword>
<evidence type="ECO:0000256" key="8">
    <source>
        <dbReference type="ARBA" id="ARBA00022919"/>
    </source>
</evidence>
<dbReference type="SMART" id="SM00822">
    <property type="entry name" value="PKS_KR"/>
    <property type="match status" value="1"/>
</dbReference>
<protein>
    <recommendedName>
        <fullName evidence="11">3-dehydrosphinganine reductase</fullName>
        <ecNumber evidence="11">1.1.1.102</ecNumber>
    </recommendedName>
</protein>
<comment type="catalytic activity">
    <reaction evidence="13">
        <text>sphinganine + NADP(+) = 3-oxosphinganine + NADPH + H(+)</text>
        <dbReference type="Rhea" id="RHEA:22640"/>
        <dbReference type="ChEBI" id="CHEBI:15378"/>
        <dbReference type="ChEBI" id="CHEBI:57783"/>
        <dbReference type="ChEBI" id="CHEBI:57817"/>
        <dbReference type="ChEBI" id="CHEBI:58299"/>
        <dbReference type="ChEBI" id="CHEBI:58349"/>
        <dbReference type="EC" id="1.1.1.102"/>
    </reaction>
    <physiologicalReaction direction="right-to-left" evidence="13">
        <dbReference type="Rhea" id="RHEA:22642"/>
    </physiologicalReaction>
</comment>
<evidence type="ECO:0000256" key="12">
    <source>
        <dbReference type="ARBA" id="ARBA00044737"/>
    </source>
</evidence>
<keyword evidence="9" id="KW-0560">Oxidoreductase</keyword>
<dbReference type="RefSeq" id="XP_013382179.1">
    <property type="nucleotide sequence ID" value="XM_013526725.2"/>
</dbReference>
<comment type="pathway">
    <text evidence="3">Sphingolipid metabolism.</text>
</comment>
<evidence type="ECO:0000256" key="11">
    <source>
        <dbReference type="ARBA" id="ARBA00026112"/>
    </source>
</evidence>
<sequence>MFWTIVACSFVVFIIILYILSPIIAPKAFQVQGAHVLVTGGSSGIGLGIAKAAAKKGANVTLVARNLVRLTQAREEVEKCCNGSSTQRIQCFSADISQNYGEVEQVIRKAEAHLGPVSMLINSAGAGMSGRFDEIPLEEFRKTMDLNYHGSVYATRAVIKNMKERQNGRIVYVSSMAGQLGLYGYTSYSASKFALRGLAEALQMEVKPYNIYITLAFPPDTDTPGYAEENKTKPEETRLISEVAGLFCPEKVANSILEDSVKGKFLCSVGVDGFLLTNLTCGMSPVTSLMEATQQVVTMGLFRIISLFYLDSFDRVVHRCKVHKVTIVKPKEQ</sequence>
<feature type="transmembrane region" description="Helical" evidence="15">
    <location>
        <begin position="5"/>
        <end position="25"/>
    </location>
</feature>
<dbReference type="OMA" id="ICGVFEE"/>
<keyword evidence="8" id="KW-0746">Sphingolipid metabolism</keyword>
<dbReference type="InterPro" id="IPR002347">
    <property type="entry name" value="SDR_fam"/>
</dbReference>
<dbReference type="KEGG" id="lak:106152972"/>
<evidence type="ECO:0000256" key="6">
    <source>
        <dbReference type="ARBA" id="ARBA00022824"/>
    </source>
</evidence>
<evidence type="ECO:0000256" key="1">
    <source>
        <dbReference type="ARBA" id="ARBA00004240"/>
    </source>
</evidence>